<evidence type="ECO:0000313" key="10">
    <source>
        <dbReference type="EMBL" id="CAB3409675.1"/>
    </source>
</evidence>
<feature type="domain" description="Tim10-like" evidence="9">
    <location>
        <begin position="5"/>
        <end position="65"/>
    </location>
</feature>
<protein>
    <recommendedName>
        <fullName evidence="8">Mitochondrial import inner membrane translocase subunit</fullName>
    </recommendedName>
</protein>
<gene>
    <name evidence="10" type="ORF">CBOVIS_LOCUS11301</name>
</gene>
<keyword evidence="6 8" id="KW-0496">Mitochondrion</keyword>
<dbReference type="Proteomes" id="UP000494206">
    <property type="component" value="Unassembled WGS sequence"/>
</dbReference>
<dbReference type="SUPFAM" id="SSF144122">
    <property type="entry name" value="Tim10-like"/>
    <property type="match status" value="1"/>
</dbReference>
<evidence type="ECO:0000313" key="11">
    <source>
        <dbReference type="Proteomes" id="UP000494206"/>
    </source>
</evidence>
<evidence type="ECO:0000256" key="7">
    <source>
        <dbReference type="ARBA" id="ARBA00023157"/>
    </source>
</evidence>
<keyword evidence="5 8" id="KW-0811">Translocation</keyword>
<comment type="caution">
    <text evidence="10">The sequence shown here is derived from an EMBL/GenBank/DDBJ whole genome shotgun (WGS) entry which is preliminary data.</text>
</comment>
<dbReference type="GO" id="GO:0046872">
    <property type="term" value="F:metal ion binding"/>
    <property type="evidence" value="ECO:0007669"/>
    <property type="project" value="UniProtKB-KW"/>
</dbReference>
<evidence type="ECO:0000256" key="2">
    <source>
        <dbReference type="ARBA" id="ARBA00022723"/>
    </source>
</evidence>
<keyword evidence="3" id="KW-0862">Zinc</keyword>
<organism evidence="10 11">
    <name type="scientific">Caenorhabditis bovis</name>
    <dbReference type="NCBI Taxonomy" id="2654633"/>
    <lineage>
        <taxon>Eukaryota</taxon>
        <taxon>Metazoa</taxon>
        <taxon>Ecdysozoa</taxon>
        <taxon>Nematoda</taxon>
        <taxon>Chromadorea</taxon>
        <taxon>Rhabditida</taxon>
        <taxon>Rhabditina</taxon>
        <taxon>Rhabditomorpha</taxon>
        <taxon>Rhabditoidea</taxon>
        <taxon>Rhabditidae</taxon>
        <taxon>Peloderinae</taxon>
        <taxon>Caenorhabditis</taxon>
    </lineage>
</organism>
<keyword evidence="2" id="KW-0479">Metal-binding</keyword>
<sequence>MTTEQNIQTFRDFLGQYNLVAEACFNACVNEFGSRTVSDKEEKCSNNCLDKYLKMTQRLSMRFQEHQMLNAQANGAPTSQ</sequence>
<keyword evidence="4 8" id="KW-0653">Protein transport</keyword>
<evidence type="ECO:0000256" key="4">
    <source>
        <dbReference type="ARBA" id="ARBA00022927"/>
    </source>
</evidence>
<comment type="subunit">
    <text evidence="8">Heterohexamer.</text>
</comment>
<dbReference type="PANTHER" id="PTHR13172">
    <property type="entry name" value="MITOCHONDRIAL IMPORT INNER MEMBRANE TRANSLOCASE SUBUNIT TIM9B"/>
    <property type="match status" value="1"/>
</dbReference>
<proteinExistence type="inferred from homology"/>
<evidence type="ECO:0000256" key="3">
    <source>
        <dbReference type="ARBA" id="ARBA00022833"/>
    </source>
</evidence>
<dbReference type="Pfam" id="PF02953">
    <property type="entry name" value="zf-Tim10_DDP"/>
    <property type="match status" value="1"/>
</dbReference>
<keyword evidence="8" id="KW-0472">Membrane</keyword>
<keyword evidence="8" id="KW-0143">Chaperone</keyword>
<evidence type="ECO:0000256" key="6">
    <source>
        <dbReference type="ARBA" id="ARBA00023128"/>
    </source>
</evidence>
<evidence type="ECO:0000256" key="5">
    <source>
        <dbReference type="ARBA" id="ARBA00023010"/>
    </source>
</evidence>
<comment type="similarity">
    <text evidence="8">Belongs to the small Tim family.</text>
</comment>
<reference evidence="10 11" key="1">
    <citation type="submission" date="2020-04" db="EMBL/GenBank/DDBJ databases">
        <authorList>
            <person name="Laetsch R D."/>
            <person name="Stevens L."/>
            <person name="Kumar S."/>
            <person name="Blaxter L. M."/>
        </authorList>
    </citation>
    <scope>NUCLEOTIDE SEQUENCE [LARGE SCALE GENOMIC DNA]</scope>
</reference>
<dbReference type="InterPro" id="IPR035427">
    <property type="entry name" value="Tim10-like_dom_sf"/>
</dbReference>
<accession>A0A8S1FEC2</accession>
<dbReference type="GO" id="GO:0005743">
    <property type="term" value="C:mitochondrial inner membrane"/>
    <property type="evidence" value="ECO:0007669"/>
    <property type="project" value="UniProtKB-SubCell"/>
</dbReference>
<keyword evidence="1 8" id="KW-0813">Transport</keyword>
<dbReference type="GO" id="GO:0015031">
    <property type="term" value="P:protein transport"/>
    <property type="evidence" value="ECO:0007669"/>
    <property type="project" value="UniProtKB-KW"/>
</dbReference>
<evidence type="ECO:0000256" key="1">
    <source>
        <dbReference type="ARBA" id="ARBA00022448"/>
    </source>
</evidence>
<comment type="subcellular location">
    <subcellularLocation>
        <location evidence="8">Mitochondrion inner membrane</location>
        <topology evidence="8">Peripheral membrane protein</topology>
        <orientation evidence="8">Intermembrane side</orientation>
    </subcellularLocation>
</comment>
<dbReference type="Gene3D" id="1.10.287.810">
    <property type="entry name" value="Mitochondrial import inner membrane translocase subunit tim13 like domains"/>
    <property type="match status" value="1"/>
</dbReference>
<name>A0A8S1FEC2_9PELO</name>
<comment type="domain">
    <text evidence="8">The twin CX3C motif contains 4 conserved Cys residues that form 2 disulfide bonds in the mitochondrial intermembrane space.</text>
</comment>
<dbReference type="OrthoDB" id="1551503at2759"/>
<keyword evidence="11" id="KW-1185">Reference proteome</keyword>
<evidence type="ECO:0000259" key="9">
    <source>
        <dbReference type="Pfam" id="PF02953"/>
    </source>
</evidence>
<dbReference type="InterPro" id="IPR004217">
    <property type="entry name" value="Tim10-like"/>
</dbReference>
<evidence type="ECO:0000256" key="8">
    <source>
        <dbReference type="RuleBase" id="RU367043"/>
    </source>
</evidence>
<dbReference type="EMBL" id="CADEPM010000009">
    <property type="protein sequence ID" value="CAB3409675.1"/>
    <property type="molecule type" value="Genomic_DNA"/>
</dbReference>
<dbReference type="AlphaFoldDB" id="A0A8S1FEC2"/>
<comment type="function">
    <text evidence="8">Mitochondrial intermembrane chaperone that participates in the import and insertion of some multi-pass transmembrane proteins into the mitochondrial inner membrane. Also required for the transfer of beta-barrel precursors from the TOM complex to the sorting and assembly machinery (SAM complex) of the outer membrane. Acts as a chaperone-like protein that protects the hydrophobic precursors from aggregation and guide them through the mitochondrial intermembrane space.</text>
</comment>
<dbReference type="InterPro" id="IPR050673">
    <property type="entry name" value="Mito_inner_translocase_sub"/>
</dbReference>
<keyword evidence="7 8" id="KW-1015">Disulfide bond</keyword>
<keyword evidence="8" id="KW-0999">Mitochondrion inner membrane</keyword>